<comment type="caution">
    <text evidence="1">The sequence shown here is derived from an EMBL/GenBank/DDBJ whole genome shotgun (WGS) entry which is preliminary data.</text>
</comment>
<dbReference type="Pfam" id="PF04672">
    <property type="entry name" value="Methyltransf_19"/>
    <property type="match status" value="1"/>
</dbReference>
<organism evidence="1 2">
    <name type="scientific">Sphaerisporangium flaviroseum</name>
    <dbReference type="NCBI Taxonomy" id="509199"/>
    <lineage>
        <taxon>Bacteria</taxon>
        <taxon>Bacillati</taxon>
        <taxon>Actinomycetota</taxon>
        <taxon>Actinomycetes</taxon>
        <taxon>Streptosporangiales</taxon>
        <taxon>Streptosporangiaceae</taxon>
        <taxon>Sphaerisporangium</taxon>
    </lineage>
</organism>
<dbReference type="InterPro" id="IPR006764">
    <property type="entry name" value="SAM_dep_MeTrfase_SAV2177_type"/>
</dbReference>
<keyword evidence="2" id="KW-1185">Reference proteome</keyword>
<evidence type="ECO:0000313" key="2">
    <source>
        <dbReference type="Proteomes" id="UP001500888"/>
    </source>
</evidence>
<dbReference type="RefSeq" id="WP_344944038.1">
    <property type="nucleotide sequence ID" value="NZ_BAAAZR010000014.1"/>
</dbReference>
<dbReference type="EMBL" id="BAAAZR010000014">
    <property type="protein sequence ID" value="GAA3821429.1"/>
    <property type="molecule type" value="Genomic_DNA"/>
</dbReference>
<proteinExistence type="predicted"/>
<dbReference type="InterPro" id="IPR029063">
    <property type="entry name" value="SAM-dependent_MTases_sf"/>
</dbReference>
<dbReference type="SUPFAM" id="SSF53335">
    <property type="entry name" value="S-adenosyl-L-methionine-dependent methyltransferases"/>
    <property type="match status" value="1"/>
</dbReference>
<keyword evidence="1" id="KW-0489">Methyltransferase</keyword>
<accession>A0ABP7ILV5</accession>
<dbReference type="GO" id="GO:0032259">
    <property type="term" value="P:methylation"/>
    <property type="evidence" value="ECO:0007669"/>
    <property type="project" value="UniProtKB-KW"/>
</dbReference>
<dbReference type="PIRSF" id="PIRSF017393">
    <property type="entry name" value="MTase_SAV2177"/>
    <property type="match status" value="1"/>
</dbReference>
<reference evidence="2" key="1">
    <citation type="journal article" date="2019" name="Int. J. Syst. Evol. Microbiol.">
        <title>The Global Catalogue of Microorganisms (GCM) 10K type strain sequencing project: providing services to taxonomists for standard genome sequencing and annotation.</title>
        <authorList>
            <consortium name="The Broad Institute Genomics Platform"/>
            <consortium name="The Broad Institute Genome Sequencing Center for Infectious Disease"/>
            <person name="Wu L."/>
            <person name="Ma J."/>
        </authorList>
    </citation>
    <scope>NUCLEOTIDE SEQUENCE [LARGE SCALE GENOMIC DNA]</scope>
    <source>
        <strain evidence="2">JCM 16908</strain>
    </source>
</reference>
<dbReference type="GO" id="GO:0008168">
    <property type="term" value="F:methyltransferase activity"/>
    <property type="evidence" value="ECO:0007669"/>
    <property type="project" value="UniProtKB-KW"/>
</dbReference>
<keyword evidence="1" id="KW-0808">Transferase</keyword>
<name>A0ABP7ILV5_9ACTN</name>
<evidence type="ECO:0000313" key="1">
    <source>
        <dbReference type="EMBL" id="GAA3821429.1"/>
    </source>
</evidence>
<dbReference type="Gene3D" id="3.40.50.150">
    <property type="entry name" value="Vaccinia Virus protein VP39"/>
    <property type="match status" value="1"/>
</dbReference>
<protein>
    <submittedName>
        <fullName evidence="1">SAM-dependent methyltransferase</fullName>
    </submittedName>
</protein>
<dbReference type="CDD" id="cd02440">
    <property type="entry name" value="AdoMet_MTases"/>
    <property type="match status" value="1"/>
</dbReference>
<sequence length="271" mass="30258">MQQDRADGVRADVPNPARIYDYVLGGKNNFPVDRQAAEYLTQTSPHIRGAMRENRHFLRRVVQYLAGEVGIGQFLDIGAGLPTAGNVHEVAQRARVVYVDNDPVVLTHARALLEDSDLVRVVSGDARKPRDILNNPIVRTFLDWQEPVAVLMIGLLHFIPDQDDPAGIVRVFRDAMPPGSHLAISHATVDGYDRSLWRPVRKVYDRASNSTTLRTYTQIAEYFDGFDLLPAAEGQPQGVVFIPRWRPEGPREDITAENTGIYGGVGVLKRR</sequence>
<gene>
    <name evidence="1" type="ORF">GCM10022226_47200</name>
</gene>
<dbReference type="Proteomes" id="UP001500888">
    <property type="component" value="Unassembled WGS sequence"/>
</dbReference>